<keyword evidence="3" id="KW-0472">Membrane</keyword>
<protein>
    <recommendedName>
        <fullName evidence="5">PH domain-containing protein</fullName>
    </recommendedName>
</protein>
<dbReference type="SUPFAM" id="SSF81301">
    <property type="entry name" value="Nucleotidyltransferase"/>
    <property type="match status" value="1"/>
</dbReference>
<comment type="subcellular location">
    <subcellularLocation>
        <location evidence="4">Endomembrane system</location>
        <topology evidence="4">Peripheral membrane protein</topology>
        <orientation evidence="4">Cytoplasmic side</orientation>
    </subcellularLocation>
</comment>
<dbReference type="InterPro" id="IPR001849">
    <property type="entry name" value="PH_domain"/>
</dbReference>
<dbReference type="NCBIfam" id="TIGR00090">
    <property type="entry name" value="rsfS_iojap_ybeB"/>
    <property type="match status" value="1"/>
</dbReference>
<organism evidence="6">
    <name type="scientific">Notodromas monacha</name>
    <dbReference type="NCBI Taxonomy" id="399045"/>
    <lineage>
        <taxon>Eukaryota</taxon>
        <taxon>Metazoa</taxon>
        <taxon>Ecdysozoa</taxon>
        <taxon>Arthropoda</taxon>
        <taxon>Crustacea</taxon>
        <taxon>Oligostraca</taxon>
        <taxon>Ostracoda</taxon>
        <taxon>Podocopa</taxon>
        <taxon>Podocopida</taxon>
        <taxon>Cypridocopina</taxon>
        <taxon>Cypridoidea</taxon>
        <taxon>Cyprididae</taxon>
        <taxon>Notodromas</taxon>
    </lineage>
</organism>
<dbReference type="SUPFAM" id="SSF50729">
    <property type="entry name" value="PH domain-like"/>
    <property type="match status" value="1"/>
</dbReference>
<dbReference type="InterPro" id="IPR004394">
    <property type="entry name" value="Iojap/RsfS/C7orf30"/>
</dbReference>
<dbReference type="AlphaFoldDB" id="A0A7R9BCE6"/>
<dbReference type="InterPro" id="IPR043519">
    <property type="entry name" value="NT_sf"/>
</dbReference>
<dbReference type="GO" id="GO:0009966">
    <property type="term" value="P:regulation of signal transduction"/>
    <property type="evidence" value="ECO:0007669"/>
    <property type="project" value="TreeGrafter"/>
</dbReference>
<dbReference type="GO" id="GO:0012505">
    <property type="term" value="C:endomembrane system"/>
    <property type="evidence" value="ECO:0007669"/>
    <property type="project" value="UniProtKB-SubCell"/>
</dbReference>
<evidence type="ECO:0000256" key="2">
    <source>
        <dbReference type="ARBA" id="ARBA00010574"/>
    </source>
</evidence>
<dbReference type="Gene3D" id="2.30.29.30">
    <property type="entry name" value="Pleckstrin-homology domain (PH domain)/Phosphotyrosine-binding domain (PTB)"/>
    <property type="match status" value="1"/>
</dbReference>
<evidence type="ECO:0000259" key="5">
    <source>
        <dbReference type="PROSITE" id="PS50003"/>
    </source>
</evidence>
<evidence type="ECO:0000256" key="4">
    <source>
        <dbReference type="ARBA" id="ARBA00029433"/>
    </source>
</evidence>
<keyword evidence="7" id="KW-1185">Reference proteome</keyword>
<dbReference type="EMBL" id="CAJPEX010000044">
    <property type="protein sequence ID" value="CAG0912716.1"/>
    <property type="molecule type" value="Genomic_DNA"/>
</dbReference>
<dbReference type="SMART" id="SM00233">
    <property type="entry name" value="PH"/>
    <property type="match status" value="1"/>
</dbReference>
<comment type="similarity">
    <text evidence="1">Belongs to the MELT/VEPH family.</text>
</comment>
<dbReference type="HAMAP" id="MF_01477">
    <property type="entry name" value="Iojap_RsfS"/>
    <property type="match status" value="1"/>
</dbReference>
<evidence type="ECO:0000313" key="6">
    <source>
        <dbReference type="EMBL" id="CAD7272564.1"/>
    </source>
</evidence>
<dbReference type="Pfam" id="PF02410">
    <property type="entry name" value="RsfS"/>
    <property type="match status" value="1"/>
</dbReference>
<dbReference type="PANTHER" id="PTHR21630">
    <property type="entry name" value="VEPH-A/MELTED"/>
    <property type="match status" value="1"/>
</dbReference>
<name>A0A7R9BCE6_9CRUS</name>
<feature type="domain" description="PH" evidence="5">
    <location>
        <begin position="271"/>
        <end position="370"/>
    </location>
</feature>
<dbReference type="InterPro" id="IPR011993">
    <property type="entry name" value="PH-like_dom_sf"/>
</dbReference>
<evidence type="ECO:0000256" key="3">
    <source>
        <dbReference type="ARBA" id="ARBA00023136"/>
    </source>
</evidence>
<evidence type="ECO:0000313" key="7">
    <source>
        <dbReference type="Proteomes" id="UP000678499"/>
    </source>
</evidence>
<dbReference type="PROSITE" id="PS50003">
    <property type="entry name" value="PH_DOMAIN"/>
    <property type="match status" value="1"/>
</dbReference>
<dbReference type="GO" id="GO:0005886">
    <property type="term" value="C:plasma membrane"/>
    <property type="evidence" value="ECO:0007669"/>
    <property type="project" value="TreeGrafter"/>
</dbReference>
<dbReference type="EMBL" id="OA882081">
    <property type="protein sequence ID" value="CAD7272564.1"/>
    <property type="molecule type" value="Genomic_DNA"/>
</dbReference>
<gene>
    <name evidence="6" type="ORF">NMOB1V02_LOCUS493</name>
</gene>
<sequence length="392" mass="44179">MLNLLRAPSPLLNASRFLHASVKCCHRRNLPRTSDYKKPSKDLGPMYGSITVDEIVQFLDEFSLRDICVIRLPEELSYADHMIIGTCVSARHMRAAGMETTKFLKGKLKVGCSPPKMEGSARAGDSWLAIDCGTSVVHIFGKETREKYDLETLWTVGPEFDELTRSLKALDGSMLFGLPSKNARSATALSTRELSVSSLKNCWDTLKCENRAFVTLVTSAFPNPREQETLIHELRHARFFDVFEYNALNGHWGCFLCNHPERAHGFLQEDQPVIEGQLKEKKGKWRIFRRWRTRYFTLSGGHLSYRGAKNEKEGRPIEVTQIRSVKTISRGGRTIPKAFEIFTDDCSLVLKAQDGKHAEEWVQCLSVAVAHSQSKEGAYRTLSSFGGSGSLR</sequence>
<reference evidence="6" key="1">
    <citation type="submission" date="2020-11" db="EMBL/GenBank/DDBJ databases">
        <authorList>
            <person name="Tran Van P."/>
        </authorList>
    </citation>
    <scope>NUCLEOTIDE SEQUENCE</scope>
</reference>
<dbReference type="GO" id="GO:0010314">
    <property type="term" value="F:phosphatidylinositol-5-phosphate binding"/>
    <property type="evidence" value="ECO:0007669"/>
    <property type="project" value="TreeGrafter"/>
</dbReference>
<accession>A0A7R9BCE6</accession>
<dbReference type="OrthoDB" id="6373415at2759"/>
<evidence type="ECO:0000256" key="1">
    <source>
        <dbReference type="ARBA" id="ARBA00010187"/>
    </source>
</evidence>
<dbReference type="InterPro" id="IPR039888">
    <property type="entry name" value="Melted-like"/>
</dbReference>
<comment type="similarity">
    <text evidence="2">Belongs to the Iojap/RsfS family.</text>
</comment>
<proteinExistence type="inferred from homology"/>
<dbReference type="CDD" id="cd01264">
    <property type="entry name" value="PH_MELT_VEPH1"/>
    <property type="match status" value="1"/>
</dbReference>
<dbReference type="Proteomes" id="UP000678499">
    <property type="component" value="Unassembled WGS sequence"/>
</dbReference>
<dbReference type="Gene3D" id="3.30.460.10">
    <property type="entry name" value="Beta Polymerase, domain 2"/>
    <property type="match status" value="1"/>
</dbReference>
<dbReference type="Pfam" id="PF00169">
    <property type="entry name" value="PH"/>
    <property type="match status" value="1"/>
</dbReference>
<dbReference type="PANTHER" id="PTHR21630:SF10">
    <property type="entry name" value="VENTRICULAR ZONE-EXPRESSED PH DOMAIN-CONTAINING PROTEIN HOMOLOG 1"/>
    <property type="match status" value="1"/>
</dbReference>